<evidence type="ECO:0000313" key="2">
    <source>
        <dbReference type="Proteomes" id="UP001317705"/>
    </source>
</evidence>
<keyword evidence="2" id="KW-1185">Reference proteome</keyword>
<proteinExistence type="predicted"/>
<protein>
    <recommendedName>
        <fullName evidence="3">Apea-like HEPN domain-containing protein</fullName>
    </recommendedName>
</protein>
<dbReference type="EMBL" id="AP027151">
    <property type="protein sequence ID" value="BDV43606.1"/>
    <property type="molecule type" value="Genomic_DNA"/>
</dbReference>
<name>A0ABM8ENJ1_9BACT</name>
<reference evidence="1 2" key="1">
    <citation type="submission" date="2022-12" db="EMBL/GenBank/DDBJ databases">
        <title>Polyphasic characterization of Geotalea uranireducens NIT-SL11 newly isolated from a complex of sewage sludge and microbially reduced graphene oxide.</title>
        <authorList>
            <person name="Xie L."/>
            <person name="Yoshida N."/>
            <person name="Meng L."/>
        </authorList>
    </citation>
    <scope>NUCLEOTIDE SEQUENCE [LARGE SCALE GENOMIC DNA]</scope>
    <source>
        <strain evidence="1 2">NIT-SL11</strain>
    </source>
</reference>
<accession>A0ABM8ENJ1</accession>
<evidence type="ECO:0000313" key="1">
    <source>
        <dbReference type="EMBL" id="BDV43606.1"/>
    </source>
</evidence>
<organism evidence="1 2">
    <name type="scientific">Geotalea uraniireducens</name>
    <dbReference type="NCBI Taxonomy" id="351604"/>
    <lineage>
        <taxon>Bacteria</taxon>
        <taxon>Pseudomonadati</taxon>
        <taxon>Thermodesulfobacteriota</taxon>
        <taxon>Desulfuromonadia</taxon>
        <taxon>Geobacterales</taxon>
        <taxon>Geobacteraceae</taxon>
        <taxon>Geotalea</taxon>
    </lineage>
</organism>
<evidence type="ECO:0008006" key="3">
    <source>
        <dbReference type="Google" id="ProtNLM"/>
    </source>
</evidence>
<gene>
    <name evidence="1" type="ORF">GURASL_25290</name>
</gene>
<sequence length="199" mass="22689">MWSKYVQLTDVEAESRRRGRSIPETFSKLVLKEKKFLKTASEIELQYGIPHVIAVQYERSAGFFAELRNIRDRIVHGGSGMITIFDTDKGFCVSPNDEPFSKFGGWNDSHKYNENIVSILPWIASIVVNTIESCNNLMSAFASTIMFPPEVAPGYRVFVRGPATKHLYEVLEIFNGRSPWWEATSREETEMQGTEPSQK</sequence>
<dbReference type="Proteomes" id="UP001317705">
    <property type="component" value="Chromosome"/>
</dbReference>